<comment type="caution">
    <text evidence="2">The sequence shown here is derived from an EMBL/GenBank/DDBJ whole genome shotgun (WGS) entry which is preliminary data.</text>
</comment>
<dbReference type="EMBL" id="CAICTM010004063">
    <property type="protein sequence ID" value="CAB9531824.1"/>
    <property type="molecule type" value="Genomic_DNA"/>
</dbReference>
<feature type="compositionally biased region" description="Basic and acidic residues" evidence="1">
    <location>
        <begin position="315"/>
        <end position="324"/>
    </location>
</feature>
<organism evidence="2 3">
    <name type="scientific">Seminavis robusta</name>
    <dbReference type="NCBI Taxonomy" id="568900"/>
    <lineage>
        <taxon>Eukaryota</taxon>
        <taxon>Sar</taxon>
        <taxon>Stramenopiles</taxon>
        <taxon>Ochrophyta</taxon>
        <taxon>Bacillariophyta</taxon>
        <taxon>Bacillariophyceae</taxon>
        <taxon>Bacillariophycidae</taxon>
        <taxon>Naviculales</taxon>
        <taxon>Naviculaceae</taxon>
        <taxon>Seminavis</taxon>
    </lineage>
</organism>
<sequence length="335" mass="37249">MTSFTAIDNFAKATLTSIPADEKPTYNTLKIIHQELNANAMAVPSTLGGGHYGHLALVIPPAAFNALPMPSHGTYTANENKFLIYRATETALQKQLLDAIPDTFIKSLKHAMYGYAQVTALAILTHLDTTYGKVNADDLEDNMKRMHAQWSPSQPIEDLYNQLKDAQKFAADHDTISDKMAVRAAIKNLTNSGVFTDAIKDWRKMSDDAHTMDALQTHFTEADKERRRILTTKEVGYANKASMKPVNETANKVIMHGSGTVMYYCWTHGLGTNSNHTSKDCTKKAPGRKIEANGDDMLGGCCIIRRKAGERAVFRRPQRQERENQGNQQPPAHRT</sequence>
<gene>
    <name evidence="2" type="ORF">SEMRO_4065_G352720.1</name>
</gene>
<dbReference type="Proteomes" id="UP001153069">
    <property type="component" value="Unassembled WGS sequence"/>
</dbReference>
<feature type="region of interest" description="Disordered" evidence="1">
    <location>
        <begin position="315"/>
        <end position="335"/>
    </location>
</feature>
<accession>A0A9N8F680</accession>
<protein>
    <submittedName>
        <fullName evidence="2">Uncharacterized protein</fullName>
    </submittedName>
</protein>
<name>A0A9N8F680_9STRA</name>
<evidence type="ECO:0000256" key="1">
    <source>
        <dbReference type="SAM" id="MobiDB-lite"/>
    </source>
</evidence>
<dbReference type="AlphaFoldDB" id="A0A9N8F680"/>
<evidence type="ECO:0000313" key="2">
    <source>
        <dbReference type="EMBL" id="CAB9531824.1"/>
    </source>
</evidence>
<reference evidence="2" key="1">
    <citation type="submission" date="2020-06" db="EMBL/GenBank/DDBJ databases">
        <authorList>
            <consortium name="Plant Systems Biology data submission"/>
        </authorList>
    </citation>
    <scope>NUCLEOTIDE SEQUENCE</scope>
    <source>
        <strain evidence="2">D6</strain>
    </source>
</reference>
<evidence type="ECO:0000313" key="3">
    <source>
        <dbReference type="Proteomes" id="UP001153069"/>
    </source>
</evidence>
<feature type="compositionally biased region" description="Low complexity" evidence="1">
    <location>
        <begin position="325"/>
        <end position="335"/>
    </location>
</feature>
<keyword evidence="3" id="KW-1185">Reference proteome</keyword>
<proteinExistence type="predicted"/>